<evidence type="ECO:0000313" key="1">
    <source>
        <dbReference type="EMBL" id="MBU3876608.1"/>
    </source>
</evidence>
<evidence type="ECO:0000313" key="2">
    <source>
        <dbReference type="Proteomes" id="UP000723714"/>
    </source>
</evidence>
<name>A0ABS6D572_9FIRM</name>
<keyword evidence="2" id="KW-1185">Reference proteome</keyword>
<comment type="caution">
    <text evidence="1">The sequence shown here is derived from an EMBL/GenBank/DDBJ whole genome shotgun (WGS) entry which is preliminary data.</text>
</comment>
<sequence>MSGYIRISTQQLSKDRDALQGEIKEIGGVVKELAEEMQLLGQTWEGPAWNTFQNQVSEDIENMQSVCEMLSVYLSHIEYAEREYRACENRIGDLVDSIRV</sequence>
<proteinExistence type="predicted"/>
<dbReference type="InterPro" id="IPR010310">
    <property type="entry name" value="T7SS_ESAT-6-like"/>
</dbReference>
<dbReference type="RefSeq" id="WP_216242098.1">
    <property type="nucleotide sequence ID" value="NZ_JABACJ020000011.1"/>
</dbReference>
<reference evidence="1 2" key="1">
    <citation type="submission" date="2021-06" db="EMBL/GenBank/DDBJ databases">
        <title>Faecalicatena sp. nov. isolated from porcine feces.</title>
        <authorList>
            <person name="Oh B.S."/>
            <person name="Lee J.H."/>
        </authorList>
    </citation>
    <scope>NUCLEOTIDE SEQUENCE [LARGE SCALE GENOMIC DNA]</scope>
    <source>
        <strain evidence="1 2">AGMB00832</strain>
    </source>
</reference>
<organism evidence="1 2">
    <name type="scientific">Faecalicatena faecalis</name>
    <dbReference type="NCBI Taxonomy" id="2726362"/>
    <lineage>
        <taxon>Bacteria</taxon>
        <taxon>Bacillati</taxon>
        <taxon>Bacillota</taxon>
        <taxon>Clostridia</taxon>
        <taxon>Lachnospirales</taxon>
        <taxon>Lachnospiraceae</taxon>
        <taxon>Faecalicatena</taxon>
    </lineage>
</organism>
<gene>
    <name evidence="1" type="ORF">HGO97_012420</name>
</gene>
<dbReference type="Proteomes" id="UP000723714">
    <property type="component" value="Unassembled WGS sequence"/>
</dbReference>
<protein>
    <submittedName>
        <fullName evidence="1">WXG100 family type VII secretion target</fullName>
    </submittedName>
</protein>
<dbReference type="Pfam" id="PF06013">
    <property type="entry name" value="WXG100"/>
    <property type="match status" value="1"/>
</dbReference>
<dbReference type="EMBL" id="JABACJ020000011">
    <property type="protein sequence ID" value="MBU3876608.1"/>
    <property type="molecule type" value="Genomic_DNA"/>
</dbReference>
<accession>A0ABS6D572</accession>